<keyword evidence="1" id="KW-0812">Transmembrane</keyword>
<evidence type="ECO:0000313" key="3">
    <source>
        <dbReference type="Proteomes" id="UP000241462"/>
    </source>
</evidence>
<keyword evidence="3" id="KW-1185">Reference proteome</keyword>
<dbReference type="AlphaFoldDB" id="A0A2T3ACN0"/>
<dbReference type="InParanoid" id="A0A2T3ACN0"/>
<sequence length="146" mass="16386">MNLERRGYLYFLCFFFSSHLSPFFLYSVLGNAEFCYQFFWVTNRAHTNYTPSTFLTIWRSASGMTLFLLFLNGGLVQAYFLGGCFGLLHHTNEGVGGKSLRSPLHAQHNHHLCPFCVFISLALISGISGLCGQRSRISEGKPTQSG</sequence>
<proteinExistence type="predicted"/>
<accession>A0A2T3ACN0</accession>
<evidence type="ECO:0000256" key="1">
    <source>
        <dbReference type="SAM" id="Phobius"/>
    </source>
</evidence>
<feature type="transmembrane region" description="Helical" evidence="1">
    <location>
        <begin position="7"/>
        <end position="29"/>
    </location>
</feature>
<keyword evidence="1" id="KW-1133">Transmembrane helix</keyword>
<gene>
    <name evidence="2" type="ORF">BD289DRAFT_199135</name>
</gene>
<name>A0A2T3ACN0_9PEZI</name>
<keyword evidence="1" id="KW-0472">Membrane</keyword>
<feature type="transmembrane region" description="Helical" evidence="1">
    <location>
        <begin position="66"/>
        <end position="88"/>
    </location>
</feature>
<dbReference type="Proteomes" id="UP000241462">
    <property type="component" value="Unassembled WGS sequence"/>
</dbReference>
<evidence type="ECO:0000313" key="2">
    <source>
        <dbReference type="EMBL" id="PSR91993.1"/>
    </source>
</evidence>
<reference evidence="2 3" key="1">
    <citation type="journal article" date="2018" name="Mycol. Prog.">
        <title>Coniella lustricola, a new species from submerged detritus.</title>
        <authorList>
            <person name="Raudabaugh D.B."/>
            <person name="Iturriaga T."/>
            <person name="Carver A."/>
            <person name="Mondo S."/>
            <person name="Pangilinan J."/>
            <person name="Lipzen A."/>
            <person name="He G."/>
            <person name="Amirebrahimi M."/>
            <person name="Grigoriev I.V."/>
            <person name="Miller A.N."/>
        </authorList>
    </citation>
    <scope>NUCLEOTIDE SEQUENCE [LARGE SCALE GENOMIC DNA]</scope>
    <source>
        <strain evidence="2 3">B22-T-1</strain>
    </source>
</reference>
<dbReference type="EMBL" id="KZ678412">
    <property type="protein sequence ID" value="PSR91993.1"/>
    <property type="molecule type" value="Genomic_DNA"/>
</dbReference>
<protein>
    <submittedName>
        <fullName evidence="2">Uncharacterized protein</fullName>
    </submittedName>
</protein>
<organism evidence="2 3">
    <name type="scientific">Coniella lustricola</name>
    <dbReference type="NCBI Taxonomy" id="2025994"/>
    <lineage>
        <taxon>Eukaryota</taxon>
        <taxon>Fungi</taxon>
        <taxon>Dikarya</taxon>
        <taxon>Ascomycota</taxon>
        <taxon>Pezizomycotina</taxon>
        <taxon>Sordariomycetes</taxon>
        <taxon>Sordariomycetidae</taxon>
        <taxon>Diaporthales</taxon>
        <taxon>Schizoparmaceae</taxon>
        <taxon>Coniella</taxon>
    </lineage>
</organism>